<feature type="domain" description="Phosphotyrosine protein phosphatase I" evidence="2">
    <location>
        <begin position="2"/>
        <end position="127"/>
    </location>
</feature>
<dbReference type="SUPFAM" id="SSF52788">
    <property type="entry name" value="Phosphotyrosine protein phosphatases I"/>
    <property type="match status" value="1"/>
</dbReference>
<dbReference type="EMBL" id="CP013909">
    <property type="protein sequence ID" value="ALW83735.1"/>
    <property type="molecule type" value="Genomic_DNA"/>
</dbReference>
<dbReference type="OrthoDB" id="9799096at2"/>
<evidence type="ECO:0000256" key="1">
    <source>
        <dbReference type="ARBA" id="ARBA00022849"/>
    </source>
</evidence>
<dbReference type="SMART" id="SM00226">
    <property type="entry name" value="LMWPc"/>
    <property type="match status" value="1"/>
</dbReference>
<keyword evidence="4" id="KW-1185">Reference proteome</keyword>
<proteinExistence type="predicted"/>
<dbReference type="GO" id="GO:0046685">
    <property type="term" value="P:response to arsenic-containing substance"/>
    <property type="evidence" value="ECO:0007669"/>
    <property type="project" value="UniProtKB-KW"/>
</dbReference>
<gene>
    <name evidence="3" type="ORF">AUC43_00610</name>
</gene>
<dbReference type="InterPro" id="IPR036196">
    <property type="entry name" value="Ptyr_pPase_sf"/>
</dbReference>
<dbReference type="Pfam" id="PF01451">
    <property type="entry name" value="LMWPc"/>
    <property type="match status" value="1"/>
</dbReference>
<dbReference type="STRING" id="1411621.AUC43_00610"/>
<dbReference type="Proteomes" id="UP000059542">
    <property type="component" value="Chromosome"/>
</dbReference>
<reference evidence="3 4" key="1">
    <citation type="submission" date="2015-12" db="EMBL/GenBank/DDBJ databases">
        <authorList>
            <person name="Shamseldin A."/>
            <person name="Moawad H."/>
            <person name="Abd El-Rahim W.M."/>
            <person name="Sadowsky M.J."/>
        </authorList>
    </citation>
    <scope>NUCLEOTIDE SEQUENCE [LARGE SCALE GENOMIC DNA]</scope>
    <source>
        <strain evidence="3 4">DG5B</strain>
    </source>
</reference>
<evidence type="ECO:0000313" key="4">
    <source>
        <dbReference type="Proteomes" id="UP000059542"/>
    </source>
</evidence>
<protein>
    <submittedName>
        <fullName evidence="3">Protein tyrosine phosphatase</fullName>
    </submittedName>
</protein>
<dbReference type="InterPro" id="IPR023485">
    <property type="entry name" value="Ptyr_pPase"/>
</dbReference>
<dbReference type="KEGG" id="hyg:AUC43_00610"/>
<dbReference type="AlphaFoldDB" id="A0A0U4BJX4"/>
<dbReference type="PANTHER" id="PTHR43428">
    <property type="entry name" value="ARSENATE REDUCTASE"/>
    <property type="match status" value="1"/>
</dbReference>
<organism evidence="3 4">
    <name type="scientific">Hymenobacter sedentarius</name>
    <dbReference type="NCBI Taxonomy" id="1411621"/>
    <lineage>
        <taxon>Bacteria</taxon>
        <taxon>Pseudomonadati</taxon>
        <taxon>Bacteroidota</taxon>
        <taxon>Cytophagia</taxon>
        <taxon>Cytophagales</taxon>
        <taxon>Hymenobacteraceae</taxon>
        <taxon>Hymenobacter</taxon>
    </lineage>
</organism>
<accession>A0A0U4BJX4</accession>
<dbReference type="PANTHER" id="PTHR43428:SF1">
    <property type="entry name" value="ARSENATE REDUCTASE"/>
    <property type="match status" value="1"/>
</dbReference>
<keyword evidence="1" id="KW-0059">Arsenical resistance</keyword>
<dbReference type="CDD" id="cd16345">
    <property type="entry name" value="LMWP_ArsC"/>
    <property type="match status" value="1"/>
</dbReference>
<dbReference type="Gene3D" id="3.40.50.2300">
    <property type="match status" value="1"/>
</dbReference>
<sequence length="137" mass="14939">MTSFLFVCIENANRSQMAQAFATLHGGGQVAAYSAGSRPSGVINPKAIAAMAELGYDLNAHASKSLDEVRDQEFDYVVTMGCGDACPFIAAKHRLDWQIPDPKHLEPAEFRQVRDLIERQVLDLLAQAGVQPVPQAR</sequence>
<name>A0A0U4BJX4_9BACT</name>
<evidence type="ECO:0000313" key="3">
    <source>
        <dbReference type="EMBL" id="ALW83735.1"/>
    </source>
</evidence>
<dbReference type="RefSeq" id="WP_068188438.1">
    <property type="nucleotide sequence ID" value="NZ_CP013909.1"/>
</dbReference>
<evidence type="ECO:0000259" key="2">
    <source>
        <dbReference type="SMART" id="SM00226"/>
    </source>
</evidence>